<feature type="coiled-coil region" evidence="3">
    <location>
        <begin position="120"/>
        <end position="154"/>
    </location>
</feature>
<evidence type="ECO:0000313" key="7">
    <source>
        <dbReference type="EMBL" id="MDJ1158626.1"/>
    </source>
</evidence>
<accession>A0ABT7AGX3</accession>
<protein>
    <submittedName>
        <fullName evidence="7">Efflux RND transporter periplasmic adaptor subunit</fullName>
    </submittedName>
</protein>
<comment type="caution">
    <text evidence="7">The sequence shown here is derived from an EMBL/GenBank/DDBJ whole genome shotgun (WGS) entry which is preliminary data.</text>
</comment>
<dbReference type="SUPFAM" id="SSF111369">
    <property type="entry name" value="HlyD-like secretion proteins"/>
    <property type="match status" value="2"/>
</dbReference>
<dbReference type="Gene3D" id="1.10.287.470">
    <property type="entry name" value="Helix hairpin bin"/>
    <property type="match status" value="2"/>
</dbReference>
<keyword evidence="2 3" id="KW-0175">Coiled coil</keyword>
<organism evidence="7 8">
    <name type="scientific">Chelatococcus albus</name>
    <dbReference type="NCBI Taxonomy" id="3047466"/>
    <lineage>
        <taxon>Bacteria</taxon>
        <taxon>Pseudomonadati</taxon>
        <taxon>Pseudomonadota</taxon>
        <taxon>Alphaproteobacteria</taxon>
        <taxon>Hyphomicrobiales</taxon>
        <taxon>Chelatococcaceae</taxon>
        <taxon>Chelatococcus</taxon>
    </lineage>
</organism>
<evidence type="ECO:0000313" key="8">
    <source>
        <dbReference type="Proteomes" id="UP001321492"/>
    </source>
</evidence>
<evidence type="ECO:0000256" key="1">
    <source>
        <dbReference type="ARBA" id="ARBA00004196"/>
    </source>
</evidence>
<feature type="region of interest" description="Disordered" evidence="4">
    <location>
        <begin position="533"/>
        <end position="552"/>
    </location>
</feature>
<reference evidence="7 8" key="1">
    <citation type="submission" date="2023-05" db="EMBL/GenBank/DDBJ databases">
        <title>Chelatococcus sp. nov., a moderately thermophilic bacterium isolated from hot spring microbial mat.</title>
        <authorList>
            <person name="Hu C.-J."/>
            <person name="Li W.-J."/>
        </authorList>
    </citation>
    <scope>NUCLEOTIDE SEQUENCE [LARGE SCALE GENOMIC DNA]</scope>
    <source>
        <strain evidence="7 8">SYSU G07232</strain>
    </source>
</reference>
<evidence type="ECO:0000259" key="5">
    <source>
        <dbReference type="Pfam" id="PF25917"/>
    </source>
</evidence>
<gene>
    <name evidence="7" type="ORF">QNA08_10305</name>
</gene>
<feature type="domain" description="CusB-like beta-barrel" evidence="6">
    <location>
        <begin position="281"/>
        <end position="355"/>
    </location>
</feature>
<dbReference type="Proteomes" id="UP001321492">
    <property type="component" value="Unassembled WGS sequence"/>
</dbReference>
<feature type="domain" description="Multidrug resistance protein MdtA-like barrel-sandwich hybrid" evidence="5">
    <location>
        <begin position="59"/>
        <end position="266"/>
    </location>
</feature>
<dbReference type="PANTHER" id="PTHR32347">
    <property type="entry name" value="EFFLUX SYSTEM COMPONENT YKNX-RELATED"/>
    <property type="match status" value="1"/>
</dbReference>
<dbReference type="Gene3D" id="2.40.30.170">
    <property type="match status" value="1"/>
</dbReference>
<dbReference type="InterPro" id="IPR050465">
    <property type="entry name" value="UPF0194_transport"/>
</dbReference>
<proteinExistence type="predicted"/>
<dbReference type="Pfam" id="PF25917">
    <property type="entry name" value="BSH_RND"/>
    <property type="match status" value="1"/>
</dbReference>
<evidence type="ECO:0000256" key="4">
    <source>
        <dbReference type="SAM" id="MobiDB-lite"/>
    </source>
</evidence>
<sequence length="552" mass="58903">MRRVWIVGGAAVAAGLLAVAFGWSATREANGAAYRTAPVDRGTIVATVKATGTLTPVTTVLVGSQLSGQIVEILADYNSPVKAGQVVARLYSEQIRTRRDAASADLAQGEADVAQRRAQRDRARATRQRSEAALQDLLAQRDRVVAQLTDARRTYERQKELFERGTGSQSAYDSAKTQADVQAATLASTDAQIASARAELVGQDADIALAEAQLKSAEAVVLARRAKLRDIEIDLERTEIRSPVDGVVVQRQIDLGQTVAASLNAPTLFTIAQDLHQIDIYANIDESDVGRIREGQRVIFTVNAYPNRTYEGRVRMVRLGAQTIQNVVTYTGVIGVDNADLSLLPGMTANLQIVTDERRDVLRVPNAALRFKPVTGATADAPSAGAKSPVRVAPLQELRERIAAEVKPTPDEAKAIEAILDEARRAAGARAQELADEERRAALRAARQDLMDRIAAALTPERRARFEALARELRAERAAGGGTGTRGRVHVLDRVGEPKAVPLRLGATDGSYTELLGGDIAEGAAVVVGGGPKPAAEAAAAPARGPRGPRLF</sequence>
<evidence type="ECO:0000256" key="3">
    <source>
        <dbReference type="SAM" id="Coils"/>
    </source>
</evidence>
<dbReference type="Gene3D" id="2.40.50.100">
    <property type="match status" value="2"/>
</dbReference>
<dbReference type="InterPro" id="IPR058625">
    <property type="entry name" value="MdtA-like_BSH"/>
</dbReference>
<dbReference type="PANTHER" id="PTHR32347:SF14">
    <property type="entry name" value="EFFLUX SYSTEM COMPONENT YKNX-RELATED"/>
    <property type="match status" value="1"/>
</dbReference>
<evidence type="ECO:0000256" key="2">
    <source>
        <dbReference type="ARBA" id="ARBA00023054"/>
    </source>
</evidence>
<dbReference type="InterPro" id="IPR058792">
    <property type="entry name" value="Beta-barrel_RND_2"/>
</dbReference>
<evidence type="ECO:0000259" key="6">
    <source>
        <dbReference type="Pfam" id="PF25954"/>
    </source>
</evidence>
<keyword evidence="8" id="KW-1185">Reference proteome</keyword>
<name>A0ABT7AGX3_9HYPH</name>
<dbReference type="Pfam" id="PF25954">
    <property type="entry name" value="Beta-barrel_RND_2"/>
    <property type="match status" value="1"/>
</dbReference>
<dbReference type="RefSeq" id="WP_283740609.1">
    <property type="nucleotide sequence ID" value="NZ_JASJEV010000005.1"/>
</dbReference>
<dbReference type="EMBL" id="JASJEV010000005">
    <property type="protein sequence ID" value="MDJ1158626.1"/>
    <property type="molecule type" value="Genomic_DNA"/>
</dbReference>
<comment type="subcellular location">
    <subcellularLocation>
        <location evidence="1">Cell envelope</location>
    </subcellularLocation>
</comment>